<dbReference type="OMA" id="IWIMNIA"/>
<dbReference type="GO" id="GO:0006874">
    <property type="term" value="P:intracellular calcium ion homeostasis"/>
    <property type="evidence" value="ECO:0007669"/>
    <property type="project" value="TreeGrafter"/>
</dbReference>
<keyword evidence="6 8" id="KW-1133">Transmembrane helix</keyword>
<dbReference type="OrthoDB" id="407410at2759"/>
<feature type="transmembrane region" description="Helical" evidence="8">
    <location>
        <begin position="447"/>
        <end position="465"/>
    </location>
</feature>
<evidence type="ECO:0000313" key="10">
    <source>
        <dbReference type="EMBL" id="EDW91877.1"/>
    </source>
</evidence>
<protein>
    <recommendedName>
        <fullName evidence="9">Sodium/calcium exchanger membrane region domain-containing protein</fullName>
    </recommendedName>
</protein>
<dbReference type="InterPro" id="IPR051359">
    <property type="entry name" value="CaCA_antiporter"/>
</dbReference>
<dbReference type="PhylomeDB" id="B4P5W1"/>
<reference evidence="10 11" key="1">
    <citation type="journal article" date="2007" name="Nature">
        <title>Evolution of genes and genomes on the Drosophila phylogeny.</title>
        <authorList>
            <consortium name="Drosophila 12 Genomes Consortium"/>
            <person name="Clark A.G."/>
            <person name="Eisen M.B."/>
            <person name="Smith D.R."/>
            <person name="Bergman C.M."/>
            <person name="Oliver B."/>
            <person name="Markow T.A."/>
            <person name="Kaufman T.C."/>
            <person name="Kellis M."/>
            <person name="Gelbart W."/>
            <person name="Iyer V.N."/>
            <person name="Pollard D.A."/>
            <person name="Sackton T.B."/>
            <person name="Larracuente A.M."/>
            <person name="Singh N.D."/>
            <person name="Abad J.P."/>
            <person name="Abt D.N."/>
            <person name="Adryan B."/>
            <person name="Aguade M."/>
            <person name="Akashi H."/>
            <person name="Anderson W.W."/>
            <person name="Aquadro C.F."/>
            <person name="Ardell D.H."/>
            <person name="Arguello R."/>
            <person name="Artieri C.G."/>
            <person name="Barbash D.A."/>
            <person name="Barker D."/>
            <person name="Barsanti P."/>
            <person name="Batterham P."/>
            <person name="Batzoglou S."/>
            <person name="Begun D."/>
            <person name="Bhutkar A."/>
            <person name="Blanco E."/>
            <person name="Bosak S.A."/>
            <person name="Bradley R.K."/>
            <person name="Brand A.D."/>
            <person name="Brent M.R."/>
            <person name="Brooks A.N."/>
            <person name="Brown R.H."/>
            <person name="Butlin R.K."/>
            <person name="Caggese C."/>
            <person name="Calvi B.R."/>
            <person name="Bernardo de Carvalho A."/>
            <person name="Caspi A."/>
            <person name="Castrezana S."/>
            <person name="Celniker S.E."/>
            <person name="Chang J.L."/>
            <person name="Chapple C."/>
            <person name="Chatterji S."/>
            <person name="Chinwalla A."/>
            <person name="Civetta A."/>
            <person name="Clifton S.W."/>
            <person name="Comeron J.M."/>
            <person name="Costello J.C."/>
            <person name="Coyne J.A."/>
            <person name="Daub J."/>
            <person name="David R.G."/>
            <person name="Delcher A.L."/>
            <person name="Delehaunty K."/>
            <person name="Do C.B."/>
            <person name="Ebling H."/>
            <person name="Edwards K."/>
            <person name="Eickbush T."/>
            <person name="Evans J.D."/>
            <person name="Filipski A."/>
            <person name="Findeiss S."/>
            <person name="Freyhult E."/>
            <person name="Fulton L."/>
            <person name="Fulton R."/>
            <person name="Garcia A.C."/>
            <person name="Gardiner A."/>
            <person name="Garfield D.A."/>
            <person name="Garvin B.E."/>
            <person name="Gibson G."/>
            <person name="Gilbert D."/>
            <person name="Gnerre S."/>
            <person name="Godfrey J."/>
            <person name="Good R."/>
            <person name="Gotea V."/>
            <person name="Gravely B."/>
            <person name="Greenberg A.J."/>
            <person name="Griffiths-Jones S."/>
            <person name="Gross S."/>
            <person name="Guigo R."/>
            <person name="Gustafson E.A."/>
            <person name="Haerty W."/>
            <person name="Hahn M.W."/>
            <person name="Halligan D.L."/>
            <person name="Halpern A.L."/>
            <person name="Halter G.M."/>
            <person name="Han M.V."/>
            <person name="Heger A."/>
            <person name="Hillier L."/>
            <person name="Hinrichs A.S."/>
            <person name="Holmes I."/>
            <person name="Hoskins R.A."/>
            <person name="Hubisz M.J."/>
            <person name="Hultmark D."/>
            <person name="Huntley M.A."/>
            <person name="Jaffe D.B."/>
            <person name="Jagadeeshan S."/>
            <person name="Jeck W.R."/>
            <person name="Johnson J."/>
            <person name="Jones C.D."/>
            <person name="Jordan W.C."/>
            <person name="Karpen G.H."/>
            <person name="Kataoka E."/>
            <person name="Keightley P.D."/>
            <person name="Kheradpour P."/>
            <person name="Kirkness E.F."/>
            <person name="Koerich L.B."/>
            <person name="Kristiansen K."/>
            <person name="Kudrna D."/>
            <person name="Kulathinal R.J."/>
            <person name="Kumar S."/>
            <person name="Kwok R."/>
            <person name="Lander E."/>
            <person name="Langley C.H."/>
            <person name="Lapoint R."/>
            <person name="Lazzaro B.P."/>
            <person name="Lee S.J."/>
            <person name="Levesque L."/>
            <person name="Li R."/>
            <person name="Lin C.F."/>
            <person name="Lin M.F."/>
            <person name="Lindblad-Toh K."/>
            <person name="Llopart A."/>
            <person name="Long M."/>
            <person name="Low L."/>
            <person name="Lozovsky E."/>
            <person name="Lu J."/>
            <person name="Luo M."/>
            <person name="Machado C.A."/>
            <person name="Makalowski W."/>
            <person name="Marzo M."/>
            <person name="Matsuda M."/>
            <person name="Matzkin L."/>
            <person name="McAllister B."/>
            <person name="McBride C.S."/>
            <person name="McKernan B."/>
            <person name="McKernan K."/>
            <person name="Mendez-Lago M."/>
            <person name="Minx P."/>
            <person name="Mollenhauer M.U."/>
            <person name="Montooth K."/>
            <person name="Mount S.M."/>
            <person name="Mu X."/>
            <person name="Myers E."/>
            <person name="Negre B."/>
            <person name="Newfeld S."/>
            <person name="Nielsen R."/>
            <person name="Noor M.A."/>
            <person name="O'Grady P."/>
            <person name="Pachter L."/>
            <person name="Papaceit M."/>
            <person name="Parisi M.J."/>
            <person name="Parisi M."/>
            <person name="Parts L."/>
            <person name="Pedersen J.S."/>
            <person name="Pesole G."/>
            <person name="Phillippy A.M."/>
            <person name="Ponting C.P."/>
            <person name="Pop M."/>
            <person name="Porcelli D."/>
            <person name="Powell J.R."/>
            <person name="Prohaska S."/>
            <person name="Pruitt K."/>
            <person name="Puig M."/>
            <person name="Quesneville H."/>
            <person name="Ram K.R."/>
            <person name="Rand D."/>
            <person name="Rasmussen M.D."/>
            <person name="Reed L.K."/>
            <person name="Reenan R."/>
            <person name="Reily A."/>
            <person name="Remington K.A."/>
            <person name="Rieger T.T."/>
            <person name="Ritchie M.G."/>
            <person name="Robin C."/>
            <person name="Rogers Y.H."/>
            <person name="Rohde C."/>
            <person name="Rozas J."/>
            <person name="Rubenfield M.J."/>
            <person name="Ruiz A."/>
            <person name="Russo S."/>
            <person name="Salzberg S.L."/>
            <person name="Sanchez-Gracia A."/>
            <person name="Saranga D.J."/>
            <person name="Sato H."/>
            <person name="Schaeffer S.W."/>
            <person name="Schatz M.C."/>
            <person name="Schlenke T."/>
            <person name="Schwartz R."/>
            <person name="Segarra C."/>
            <person name="Singh R.S."/>
            <person name="Sirot L."/>
            <person name="Sirota M."/>
            <person name="Sisneros N.B."/>
            <person name="Smith C.D."/>
            <person name="Smith T.F."/>
            <person name="Spieth J."/>
            <person name="Stage D.E."/>
            <person name="Stark A."/>
            <person name="Stephan W."/>
            <person name="Strausberg R.L."/>
            <person name="Strempel S."/>
            <person name="Sturgill D."/>
            <person name="Sutton G."/>
            <person name="Sutton G.G."/>
            <person name="Tao W."/>
            <person name="Teichmann S."/>
            <person name="Tobari Y.N."/>
            <person name="Tomimura Y."/>
            <person name="Tsolas J.M."/>
            <person name="Valente V.L."/>
            <person name="Venter E."/>
            <person name="Venter J.C."/>
            <person name="Vicario S."/>
            <person name="Vieira F.G."/>
            <person name="Vilella A.J."/>
            <person name="Villasante A."/>
            <person name="Walenz B."/>
            <person name="Wang J."/>
            <person name="Wasserman M."/>
            <person name="Watts T."/>
            <person name="Wilson D."/>
            <person name="Wilson R.K."/>
            <person name="Wing R.A."/>
            <person name="Wolfner M.F."/>
            <person name="Wong A."/>
            <person name="Wong G.K."/>
            <person name="Wu C.I."/>
            <person name="Wu G."/>
            <person name="Yamamoto D."/>
            <person name="Yang H.P."/>
            <person name="Yang S.P."/>
            <person name="Yorke J.A."/>
            <person name="Yoshida K."/>
            <person name="Zdobnov E."/>
            <person name="Zhang P."/>
            <person name="Zhang Y."/>
            <person name="Zimin A.V."/>
            <person name="Baldwin J."/>
            <person name="Abdouelleil A."/>
            <person name="Abdulkadir J."/>
            <person name="Abebe A."/>
            <person name="Abera B."/>
            <person name="Abreu J."/>
            <person name="Acer S.C."/>
            <person name="Aftuck L."/>
            <person name="Alexander A."/>
            <person name="An P."/>
            <person name="Anderson E."/>
            <person name="Anderson S."/>
            <person name="Arachi H."/>
            <person name="Azer M."/>
            <person name="Bachantsang P."/>
            <person name="Barry A."/>
            <person name="Bayul T."/>
            <person name="Berlin A."/>
            <person name="Bessette D."/>
            <person name="Bloom T."/>
            <person name="Blye J."/>
            <person name="Boguslavskiy L."/>
            <person name="Bonnet C."/>
            <person name="Boukhgalter B."/>
            <person name="Bourzgui I."/>
            <person name="Brown A."/>
            <person name="Cahill P."/>
            <person name="Channer S."/>
            <person name="Cheshatsang Y."/>
            <person name="Chuda L."/>
            <person name="Citroen M."/>
            <person name="Collymore A."/>
            <person name="Cooke P."/>
            <person name="Costello M."/>
            <person name="D'Aco K."/>
            <person name="Daza R."/>
            <person name="De Haan G."/>
            <person name="DeGray S."/>
            <person name="DeMaso C."/>
            <person name="Dhargay N."/>
            <person name="Dooley K."/>
            <person name="Dooley E."/>
            <person name="Doricent M."/>
            <person name="Dorje P."/>
            <person name="Dorjee K."/>
            <person name="Dupes A."/>
            <person name="Elong R."/>
            <person name="Falk J."/>
            <person name="Farina A."/>
            <person name="Faro S."/>
            <person name="Ferguson D."/>
            <person name="Fisher S."/>
            <person name="Foley C.D."/>
            <person name="Franke A."/>
            <person name="Friedrich D."/>
            <person name="Gadbois L."/>
            <person name="Gearin G."/>
            <person name="Gearin C.R."/>
            <person name="Giannoukos G."/>
            <person name="Goode T."/>
            <person name="Graham J."/>
            <person name="Grandbois E."/>
            <person name="Grewal S."/>
            <person name="Gyaltsen K."/>
            <person name="Hafez N."/>
            <person name="Hagos B."/>
            <person name="Hall J."/>
            <person name="Henson C."/>
            <person name="Hollinger A."/>
            <person name="Honan T."/>
            <person name="Huard M.D."/>
            <person name="Hughes L."/>
            <person name="Hurhula B."/>
            <person name="Husby M.E."/>
            <person name="Kamat A."/>
            <person name="Kanga B."/>
            <person name="Kashin S."/>
            <person name="Khazanovich D."/>
            <person name="Kisner P."/>
            <person name="Lance K."/>
            <person name="Lara M."/>
            <person name="Lee W."/>
            <person name="Lennon N."/>
            <person name="Letendre F."/>
            <person name="LeVine R."/>
            <person name="Lipovsky A."/>
            <person name="Liu X."/>
            <person name="Liu J."/>
            <person name="Liu S."/>
            <person name="Lokyitsang T."/>
            <person name="Lokyitsang Y."/>
            <person name="Lubonja R."/>
            <person name="Lui A."/>
            <person name="MacDonald P."/>
            <person name="Magnisalis V."/>
            <person name="Maru K."/>
            <person name="Matthews C."/>
            <person name="McCusker W."/>
            <person name="McDonough S."/>
            <person name="Mehta T."/>
            <person name="Meldrim J."/>
            <person name="Meneus L."/>
            <person name="Mihai O."/>
            <person name="Mihalev A."/>
            <person name="Mihova T."/>
            <person name="Mittelman R."/>
            <person name="Mlenga V."/>
            <person name="Montmayeur A."/>
            <person name="Mulrain L."/>
            <person name="Navidi A."/>
            <person name="Naylor J."/>
            <person name="Negash T."/>
            <person name="Nguyen T."/>
            <person name="Nguyen N."/>
            <person name="Nicol R."/>
            <person name="Norbu C."/>
            <person name="Norbu N."/>
            <person name="Novod N."/>
            <person name="O'Neill B."/>
            <person name="Osman S."/>
            <person name="Markiewicz E."/>
            <person name="Oyono O.L."/>
            <person name="Patti C."/>
            <person name="Phunkhang P."/>
            <person name="Pierre F."/>
            <person name="Priest M."/>
            <person name="Raghuraman S."/>
            <person name="Rege F."/>
            <person name="Reyes R."/>
            <person name="Rise C."/>
            <person name="Rogov P."/>
            <person name="Ross K."/>
            <person name="Ryan E."/>
            <person name="Settipalli S."/>
            <person name="Shea T."/>
            <person name="Sherpa N."/>
            <person name="Shi L."/>
            <person name="Shih D."/>
            <person name="Sparrow T."/>
            <person name="Spaulding J."/>
            <person name="Stalker J."/>
            <person name="Stange-Thomann N."/>
            <person name="Stavropoulos S."/>
            <person name="Stone C."/>
            <person name="Strader C."/>
            <person name="Tesfaye S."/>
            <person name="Thomson T."/>
            <person name="Thoulutsang Y."/>
            <person name="Thoulutsang D."/>
            <person name="Topham K."/>
            <person name="Topping I."/>
            <person name="Tsamla T."/>
            <person name="Vassiliev H."/>
            <person name="Vo A."/>
            <person name="Wangchuk T."/>
            <person name="Wangdi T."/>
            <person name="Weiand M."/>
            <person name="Wilkinson J."/>
            <person name="Wilson A."/>
            <person name="Yadav S."/>
            <person name="Young G."/>
            <person name="Yu Q."/>
            <person name="Zembek L."/>
            <person name="Zhong D."/>
            <person name="Zimmer A."/>
            <person name="Zwirko Z."/>
            <person name="Jaffe D.B."/>
            <person name="Alvarez P."/>
            <person name="Brockman W."/>
            <person name="Butler J."/>
            <person name="Chin C."/>
            <person name="Gnerre S."/>
            <person name="Grabherr M."/>
            <person name="Kleber M."/>
            <person name="Mauceli E."/>
            <person name="MacCallum I."/>
        </authorList>
    </citation>
    <scope>NUCLEOTIDE SEQUENCE [LARGE SCALE GENOMIC DNA]</scope>
    <source>
        <strain evidence="11">Tai18E2 / Tucson 14021-0261.01</strain>
    </source>
</reference>
<feature type="domain" description="Sodium/calcium exchanger membrane region" evidence="9">
    <location>
        <begin position="454"/>
        <end position="598"/>
    </location>
</feature>
<feature type="domain" description="Sodium/calcium exchanger membrane region" evidence="9">
    <location>
        <begin position="88"/>
        <end position="224"/>
    </location>
</feature>
<dbReference type="Proteomes" id="UP000002282">
    <property type="component" value="Chromosome 2R"/>
</dbReference>
<dbReference type="GO" id="GO:0005432">
    <property type="term" value="F:calcium:sodium antiporter activity"/>
    <property type="evidence" value="ECO:0007669"/>
    <property type="project" value="TreeGrafter"/>
</dbReference>
<dbReference type="HOGENOM" id="CLU_004979_3_0_1"/>
<dbReference type="KEGG" id="dya:Dyak_GE11815"/>
<dbReference type="AlphaFoldDB" id="B4P5W1"/>
<dbReference type="GO" id="GO:0016020">
    <property type="term" value="C:membrane"/>
    <property type="evidence" value="ECO:0007669"/>
    <property type="project" value="UniProtKB-SubCell"/>
</dbReference>
<keyword evidence="4" id="KW-0106">Calcium</keyword>
<dbReference type="Gene3D" id="1.20.1420.30">
    <property type="entry name" value="NCX, central ion-binding region"/>
    <property type="match status" value="2"/>
</dbReference>
<accession>B4P5W1</accession>
<keyword evidence="3" id="KW-0050">Antiport</keyword>
<evidence type="ECO:0000256" key="1">
    <source>
        <dbReference type="ARBA" id="ARBA00004141"/>
    </source>
</evidence>
<dbReference type="EMBL" id="CM000158">
    <property type="protein sequence ID" value="EDW91877.1"/>
    <property type="molecule type" value="Genomic_DNA"/>
</dbReference>
<feature type="transmembrane region" description="Helical" evidence="8">
    <location>
        <begin position="80"/>
        <end position="101"/>
    </location>
</feature>
<feature type="transmembrane region" description="Helical" evidence="8">
    <location>
        <begin position="583"/>
        <end position="600"/>
    </location>
</feature>
<dbReference type="eggNOG" id="KOG2399">
    <property type="taxonomic scope" value="Eukaryota"/>
</dbReference>
<feature type="transmembrane region" description="Helical" evidence="8">
    <location>
        <begin position="348"/>
        <end position="367"/>
    </location>
</feature>
<feature type="transmembrane region" description="Helical" evidence="8">
    <location>
        <begin position="555"/>
        <end position="577"/>
    </location>
</feature>
<keyword evidence="7 8" id="KW-0472">Membrane</keyword>
<sequence length="621" mass="70767">MVTPCIINKKPDDVFPPNAMDAEFENFWKTVSCFAANNFPFEDRCEFVKNAEDCISKTNVVPYMRLLACDLRCINYFEEMIFIVLFVVLCFQILVLMIYTINVYYSPALKVVSRFLHMNEHLAGVTLMAFGNTCADLFANLASVDRHVPVLANSLSSALFVITISGGLICYISPFKMNSYETVRDILFLILATNLMDYFACTAKHSPLEFLIVLMVYISYIIINVTDVYLLRRARASTLAKMQKLLDKEQTPEIALKLQDLERKFEYYSQDTRVEILEKKSNASLARIRYTTMRMIQNPRVSVNRRHTRTMRLDYTQSKNFGIFRDFLLALRPIKCQAWKQAELLNRVLLLIRAPAVVICTLYIPLVDYEMEKHGWNKLLNAINAIVNPSLSISIFMAFIHREGNTLWYACMQNTLTYGAYSLVVTVPFAVFILFHSRTDVPPSYHWVFTIMNLMGSMIVIFLCATEIDTVLEVIGNKLSIEDNYMGATVKALTGNLGTLFANTAVAMHGYPKMAFASVIGGSFFTIVVTGNTVIYVRSLVRDDHSEQIEEYGQFAFIFLNMGLFTILLWSTTLGFFARRSMGLYSIGLYAVYLLYVTLVHEQIIHSFTKDSPINAAIGDI</sequence>
<feature type="transmembrane region" description="Helical" evidence="8">
    <location>
        <begin position="154"/>
        <end position="174"/>
    </location>
</feature>
<dbReference type="Pfam" id="PF01699">
    <property type="entry name" value="Na_Ca_ex"/>
    <property type="match status" value="2"/>
</dbReference>
<dbReference type="PANTHER" id="PTHR12266:SF0">
    <property type="entry name" value="MITOCHONDRIAL SODIUM_CALCIUM EXCHANGER PROTEIN"/>
    <property type="match status" value="1"/>
</dbReference>
<keyword evidence="4" id="KW-0109">Calcium transport</keyword>
<dbReference type="PANTHER" id="PTHR12266">
    <property type="entry name" value="NA+/CA2+ K+ INDEPENDENT EXCHANGER"/>
    <property type="match status" value="1"/>
</dbReference>
<evidence type="ECO:0000256" key="4">
    <source>
        <dbReference type="ARBA" id="ARBA00022568"/>
    </source>
</evidence>
<evidence type="ECO:0000256" key="5">
    <source>
        <dbReference type="ARBA" id="ARBA00022692"/>
    </source>
</evidence>
<reference evidence="10 11" key="2">
    <citation type="journal article" date="2007" name="PLoS Biol.">
        <title>Principles of genome evolution in the Drosophila melanogaster species group.</title>
        <authorList>
            <person name="Ranz J.M."/>
            <person name="Maurin D."/>
            <person name="Chan Y.S."/>
            <person name="von Grotthuss M."/>
            <person name="Hillier L.W."/>
            <person name="Roote J."/>
            <person name="Ashburner M."/>
            <person name="Bergman C.M."/>
        </authorList>
    </citation>
    <scope>NUCLEOTIDE SEQUENCE [LARGE SCALE GENOMIC DNA]</scope>
    <source>
        <strain evidence="11">Tai18E2 / Tucson 14021-0261.01</strain>
    </source>
</reference>
<evidence type="ECO:0000256" key="7">
    <source>
        <dbReference type="ARBA" id="ARBA00023136"/>
    </source>
</evidence>
<feature type="transmembrane region" description="Helical" evidence="8">
    <location>
        <begin position="407"/>
        <end position="435"/>
    </location>
</feature>
<evidence type="ECO:0000256" key="2">
    <source>
        <dbReference type="ARBA" id="ARBA00022448"/>
    </source>
</evidence>
<dbReference type="InterPro" id="IPR004837">
    <property type="entry name" value="NaCa_Exmemb"/>
</dbReference>
<keyword evidence="11" id="KW-1185">Reference proteome</keyword>
<feature type="transmembrane region" description="Helical" evidence="8">
    <location>
        <begin position="211"/>
        <end position="231"/>
    </location>
</feature>
<feature type="transmembrane region" description="Helical" evidence="8">
    <location>
        <begin position="514"/>
        <end position="535"/>
    </location>
</feature>
<comment type="subcellular location">
    <subcellularLocation>
        <location evidence="1">Membrane</location>
        <topology evidence="1">Multi-pass membrane protein</topology>
    </subcellularLocation>
</comment>
<evidence type="ECO:0000259" key="9">
    <source>
        <dbReference type="Pfam" id="PF01699"/>
    </source>
</evidence>
<gene>
    <name evidence="10" type="primary">Dyak\GE11815</name>
    <name evidence="10" type="synonym">dyak_GLEANR_12115</name>
    <name evidence="10" type="synonym">GE11815</name>
    <name evidence="10" type="ORF">Dyak_GE11815</name>
</gene>
<keyword evidence="4" id="KW-0406">Ion transport</keyword>
<feature type="transmembrane region" description="Helical" evidence="8">
    <location>
        <begin position="379"/>
        <end position="400"/>
    </location>
</feature>
<evidence type="ECO:0000313" key="11">
    <source>
        <dbReference type="Proteomes" id="UP000002282"/>
    </source>
</evidence>
<keyword evidence="2" id="KW-0813">Transport</keyword>
<organism evidence="10 11">
    <name type="scientific">Drosophila yakuba</name>
    <name type="common">Fruit fly</name>
    <dbReference type="NCBI Taxonomy" id="7245"/>
    <lineage>
        <taxon>Eukaryota</taxon>
        <taxon>Metazoa</taxon>
        <taxon>Ecdysozoa</taxon>
        <taxon>Arthropoda</taxon>
        <taxon>Hexapoda</taxon>
        <taxon>Insecta</taxon>
        <taxon>Pterygota</taxon>
        <taxon>Neoptera</taxon>
        <taxon>Endopterygota</taxon>
        <taxon>Diptera</taxon>
        <taxon>Brachycera</taxon>
        <taxon>Muscomorpha</taxon>
        <taxon>Ephydroidea</taxon>
        <taxon>Drosophilidae</taxon>
        <taxon>Drosophila</taxon>
        <taxon>Sophophora</taxon>
    </lineage>
</organism>
<dbReference type="InterPro" id="IPR044880">
    <property type="entry name" value="NCX_ion-bd_dom_sf"/>
</dbReference>
<keyword evidence="5 8" id="KW-0812">Transmembrane</keyword>
<evidence type="ECO:0000256" key="3">
    <source>
        <dbReference type="ARBA" id="ARBA00022449"/>
    </source>
</evidence>
<name>B4P5W1_DROYA</name>
<proteinExistence type="predicted"/>
<evidence type="ECO:0000256" key="8">
    <source>
        <dbReference type="SAM" id="Phobius"/>
    </source>
</evidence>
<feature type="transmembrane region" description="Helical" evidence="8">
    <location>
        <begin position="122"/>
        <end position="142"/>
    </location>
</feature>
<evidence type="ECO:0000256" key="6">
    <source>
        <dbReference type="ARBA" id="ARBA00022989"/>
    </source>
</evidence>